<accession>A0A0M4E788</accession>
<dbReference type="GO" id="GO:0031262">
    <property type="term" value="C:Ndc80 complex"/>
    <property type="evidence" value="ECO:0007669"/>
    <property type="project" value="InterPro"/>
</dbReference>
<name>A0A0M4E788_DROBS</name>
<proteinExistence type="predicted"/>
<keyword evidence="1" id="KW-0175">Coiled coil</keyword>
<dbReference type="OrthoDB" id="7862063at2759"/>
<evidence type="ECO:0000313" key="3">
    <source>
        <dbReference type="EMBL" id="ALC38590.1"/>
    </source>
</evidence>
<evidence type="ECO:0000313" key="4">
    <source>
        <dbReference type="Proteomes" id="UP000494163"/>
    </source>
</evidence>
<sequence>MEEVIHSAKLLIPECNLSVADLSQPTEAIVTRILVHYLRVFGFRVEPPYNIDNENESSREKRLFLMKLCRQVQNTLQIHFPKKTYTYIDIIKPSVKKTRNTLDVLFNFGLFYKMNKREILQPIEKRHMERQAYVNALTAKRQELEQRQLQATDLKLAQAECEATVIKLSEELPKAQSEANEQAKVLQQKQAEDLSQEKQMSELQKQLSQLDNLVVPDGQVEVIKKQTTELLAQMEIAKQEIAHQQQIFKQRRLEIEQHLQLREETDKLLQLMPVQLIEDYKQHVKQQEQMEKLSVPAGEQQKAMLAANEQIEKQLTLCKEELQQCKLKYERETQETQQHFAKPEGELKKQVADIERLEHRNKQLEHDIVQEEAFREEILEIIADCGLNI</sequence>
<evidence type="ECO:0000256" key="1">
    <source>
        <dbReference type="SAM" id="Coils"/>
    </source>
</evidence>
<dbReference type="OMA" id="FNYLAYY"/>
<feature type="domain" description="Kinetochore protein Nuf2 N-terminal" evidence="2">
    <location>
        <begin position="15"/>
        <end position="124"/>
    </location>
</feature>
<organism evidence="3 4">
    <name type="scientific">Drosophila busckii</name>
    <name type="common">Fruit fly</name>
    <dbReference type="NCBI Taxonomy" id="30019"/>
    <lineage>
        <taxon>Eukaryota</taxon>
        <taxon>Metazoa</taxon>
        <taxon>Ecdysozoa</taxon>
        <taxon>Arthropoda</taxon>
        <taxon>Hexapoda</taxon>
        <taxon>Insecta</taxon>
        <taxon>Pterygota</taxon>
        <taxon>Neoptera</taxon>
        <taxon>Endopterygota</taxon>
        <taxon>Diptera</taxon>
        <taxon>Brachycera</taxon>
        <taxon>Muscomorpha</taxon>
        <taxon>Ephydroidea</taxon>
        <taxon>Drosophilidae</taxon>
        <taxon>Drosophila</taxon>
    </lineage>
</organism>
<dbReference type="Pfam" id="PF03800">
    <property type="entry name" value="Nuf2"/>
    <property type="match status" value="1"/>
</dbReference>
<keyword evidence="4" id="KW-1185">Reference proteome</keyword>
<feature type="coiled-coil region" evidence="1">
    <location>
        <begin position="186"/>
        <end position="240"/>
    </location>
</feature>
<gene>
    <name evidence="3" type="ORF">Dbus_chr2Lg675</name>
</gene>
<dbReference type="Proteomes" id="UP000494163">
    <property type="component" value="Chromosome 2L"/>
</dbReference>
<dbReference type="SMR" id="A0A0M4E788"/>
<feature type="coiled-coil region" evidence="1">
    <location>
        <begin position="308"/>
        <end position="374"/>
    </location>
</feature>
<dbReference type="InterPro" id="IPR005549">
    <property type="entry name" value="Kinetochore_Nuf2_N"/>
</dbReference>
<reference evidence="3 4" key="1">
    <citation type="submission" date="2015-08" db="EMBL/GenBank/DDBJ databases">
        <title>Ancestral chromatin configuration constrains chromatin evolution on differentiating sex chromosomes in Drosophila.</title>
        <authorList>
            <person name="Zhou Q."/>
            <person name="Bachtrog D."/>
        </authorList>
    </citation>
    <scope>NUCLEOTIDE SEQUENCE [LARGE SCALE GENOMIC DNA]</scope>
    <source>
        <tissue evidence="3">Whole larvae</tissue>
    </source>
</reference>
<dbReference type="EMBL" id="CP012523">
    <property type="protein sequence ID" value="ALC38590.1"/>
    <property type="molecule type" value="Genomic_DNA"/>
</dbReference>
<dbReference type="AlphaFoldDB" id="A0A0M4E788"/>
<protein>
    <submittedName>
        <fullName evidence="3">Nuf2</fullName>
    </submittedName>
</protein>
<evidence type="ECO:0000259" key="2">
    <source>
        <dbReference type="Pfam" id="PF03800"/>
    </source>
</evidence>
<dbReference type="STRING" id="30019.A0A0M4E788"/>